<feature type="transmembrane region" description="Helical" evidence="6">
    <location>
        <begin position="381"/>
        <end position="400"/>
    </location>
</feature>
<organism evidence="7 8">
    <name type="scientific">Glossina brevipalpis</name>
    <dbReference type="NCBI Taxonomy" id="37001"/>
    <lineage>
        <taxon>Eukaryota</taxon>
        <taxon>Metazoa</taxon>
        <taxon>Ecdysozoa</taxon>
        <taxon>Arthropoda</taxon>
        <taxon>Hexapoda</taxon>
        <taxon>Insecta</taxon>
        <taxon>Pterygota</taxon>
        <taxon>Neoptera</taxon>
        <taxon>Endopterygota</taxon>
        <taxon>Diptera</taxon>
        <taxon>Brachycera</taxon>
        <taxon>Muscomorpha</taxon>
        <taxon>Hippoboscoidea</taxon>
        <taxon>Glossinidae</taxon>
        <taxon>Glossina</taxon>
    </lineage>
</organism>
<evidence type="ECO:0000256" key="1">
    <source>
        <dbReference type="ARBA" id="ARBA00004141"/>
    </source>
</evidence>
<dbReference type="InterPro" id="IPR036259">
    <property type="entry name" value="MFS_trans_sf"/>
</dbReference>
<dbReference type="GO" id="GO:0015459">
    <property type="term" value="F:potassium channel regulator activity"/>
    <property type="evidence" value="ECO:0007669"/>
    <property type="project" value="TreeGrafter"/>
</dbReference>
<evidence type="ECO:0000256" key="3">
    <source>
        <dbReference type="ARBA" id="ARBA00022692"/>
    </source>
</evidence>
<evidence type="ECO:0000256" key="6">
    <source>
        <dbReference type="SAM" id="Phobius"/>
    </source>
</evidence>
<dbReference type="InterPro" id="IPR051951">
    <property type="entry name" value="UNC-93_regulatory"/>
</dbReference>
<feature type="transmembrane region" description="Helical" evidence="6">
    <location>
        <begin position="113"/>
        <end position="136"/>
    </location>
</feature>
<evidence type="ECO:0000256" key="4">
    <source>
        <dbReference type="ARBA" id="ARBA00022989"/>
    </source>
</evidence>
<feature type="transmembrane region" description="Helical" evidence="6">
    <location>
        <begin position="185"/>
        <end position="203"/>
    </location>
</feature>
<feature type="transmembrane region" description="Helical" evidence="6">
    <location>
        <begin position="53"/>
        <end position="74"/>
    </location>
</feature>
<proteinExistence type="inferred from homology"/>
<protein>
    <recommendedName>
        <fullName evidence="9">UNC93-like protein</fullName>
    </recommendedName>
</protein>
<feature type="transmembrane region" description="Helical" evidence="6">
    <location>
        <begin position="142"/>
        <end position="164"/>
    </location>
</feature>
<keyword evidence="4 6" id="KW-1133">Transmembrane helix</keyword>
<evidence type="ECO:0000313" key="7">
    <source>
        <dbReference type="EnsemblMetazoa" id="GBRI010601-PA"/>
    </source>
</evidence>
<name>A0A1A9W8X4_9MUSC</name>
<reference evidence="7" key="2">
    <citation type="submission" date="2020-05" db="UniProtKB">
        <authorList>
            <consortium name="EnsemblMetazoa"/>
        </authorList>
    </citation>
    <scope>IDENTIFICATION</scope>
    <source>
        <strain evidence="7">IAEA</strain>
    </source>
</reference>
<dbReference type="PANTHER" id="PTHR19444:SF50">
    <property type="match status" value="1"/>
</dbReference>
<feature type="transmembrane region" description="Helical" evidence="6">
    <location>
        <begin position="406"/>
        <end position="434"/>
    </location>
</feature>
<feature type="transmembrane region" description="Helical" evidence="6">
    <location>
        <begin position="86"/>
        <end position="106"/>
    </location>
</feature>
<dbReference type="InterPro" id="IPR010291">
    <property type="entry name" value="Ion_channel_UNC-93"/>
</dbReference>
<dbReference type="Proteomes" id="UP000091820">
    <property type="component" value="Unassembled WGS sequence"/>
</dbReference>
<comment type="similarity">
    <text evidence="2">Belongs to the unc-93 family.</text>
</comment>
<keyword evidence="3 6" id="KW-0812">Transmembrane</keyword>
<reference evidence="8" key="1">
    <citation type="submission" date="2014-03" db="EMBL/GenBank/DDBJ databases">
        <authorList>
            <person name="Aksoy S."/>
            <person name="Warren W."/>
            <person name="Wilson R.K."/>
        </authorList>
    </citation>
    <scope>NUCLEOTIDE SEQUENCE [LARGE SCALE GENOMIC DNA]</scope>
    <source>
        <strain evidence="8">IAEA</strain>
    </source>
</reference>
<dbReference type="PANTHER" id="PTHR19444">
    <property type="entry name" value="UNC-93 RELATED"/>
    <property type="match status" value="1"/>
</dbReference>
<evidence type="ECO:0000256" key="5">
    <source>
        <dbReference type="ARBA" id="ARBA00023136"/>
    </source>
</evidence>
<dbReference type="AlphaFoldDB" id="A0A1A9W8X4"/>
<dbReference type="SUPFAM" id="SSF103473">
    <property type="entry name" value="MFS general substrate transporter"/>
    <property type="match status" value="1"/>
</dbReference>
<comment type="subcellular location">
    <subcellularLocation>
        <location evidence="1">Membrane</location>
        <topology evidence="1">Multi-pass membrane protein</topology>
    </subcellularLocation>
</comment>
<dbReference type="STRING" id="37001.A0A1A9W8X4"/>
<dbReference type="GO" id="GO:0005886">
    <property type="term" value="C:plasma membrane"/>
    <property type="evidence" value="ECO:0007669"/>
    <property type="project" value="TreeGrafter"/>
</dbReference>
<evidence type="ECO:0008006" key="9">
    <source>
        <dbReference type="Google" id="ProtNLM"/>
    </source>
</evidence>
<feature type="transmembrane region" description="Helical" evidence="6">
    <location>
        <begin position="317"/>
        <end position="335"/>
    </location>
</feature>
<feature type="transmembrane region" description="Helical" evidence="6">
    <location>
        <begin position="261"/>
        <end position="281"/>
    </location>
</feature>
<dbReference type="EnsemblMetazoa" id="GBRI010601-RA">
    <property type="protein sequence ID" value="GBRI010601-PA"/>
    <property type="gene ID" value="GBRI010601"/>
</dbReference>
<accession>A0A1A9W8X4</accession>
<dbReference type="GO" id="GO:0055120">
    <property type="term" value="C:striated muscle dense body"/>
    <property type="evidence" value="ECO:0007669"/>
    <property type="project" value="TreeGrafter"/>
</dbReference>
<keyword evidence="5 6" id="KW-0472">Membrane</keyword>
<feature type="transmembrane region" description="Helical" evidence="6">
    <location>
        <begin position="347"/>
        <end position="369"/>
    </location>
</feature>
<evidence type="ECO:0000256" key="2">
    <source>
        <dbReference type="ARBA" id="ARBA00009172"/>
    </source>
</evidence>
<dbReference type="Gene3D" id="1.20.1250.20">
    <property type="entry name" value="MFS general substrate transporter like domains"/>
    <property type="match status" value="1"/>
</dbReference>
<dbReference type="GO" id="GO:0006937">
    <property type="term" value="P:regulation of muscle contraction"/>
    <property type="evidence" value="ECO:0007669"/>
    <property type="project" value="TreeGrafter"/>
</dbReference>
<sequence length="504" mass="55746">MATLTATTAIPNEDERQIRIMPLELTTLNGNAVQQNEIKLPPRQYERRERLIITKNVIIIGLAFMIHFTAFHGTSNLQSSVNADKALGTTTLAVIYGSLILSNIFLPMTVIRWFGVHLTMSLAFFAYMPYIAAQFYPRFETLIPAGLMVGFGGGPLWCSKCTYLSTVSEALTFVRGHQSRKDVNTVKFFGLFFIFYQMAQVWGNLISSSVLTLSSPSNESNFQNISNIQLVAELCGARYCPGIDSEANPNLIPPEPAKIQLLNSIFLICMAIAFLLMFFGVNSLKRYGVKRGETEEGLSGLKLLTATVNLLRTRRQLLMLPITMFIGLEEAFLAVDFTKSFVACGWGISNIGFAMICFGIANAVAAGFAGGLAAKLGRTTLATLCAIVNVSLLLYMLYYTAQPNDYIKYCAFAAIWGICDGVWLVVVNAFYGILFPKNLIAGYSNFRLWESTGSVIGYVISSQLCTSTKQMLLIFVLLVGCAGYGYIEYHISKKQKHLENMLKE</sequence>
<dbReference type="VEuPathDB" id="VectorBase:GBRI010601"/>
<dbReference type="Pfam" id="PF05978">
    <property type="entry name" value="UNC-93"/>
    <property type="match status" value="1"/>
</dbReference>
<evidence type="ECO:0000313" key="8">
    <source>
        <dbReference type="Proteomes" id="UP000091820"/>
    </source>
</evidence>
<keyword evidence="8" id="KW-1185">Reference proteome</keyword>
<dbReference type="GO" id="GO:0043266">
    <property type="term" value="P:regulation of potassium ion transport"/>
    <property type="evidence" value="ECO:0007669"/>
    <property type="project" value="TreeGrafter"/>
</dbReference>
<feature type="transmembrane region" description="Helical" evidence="6">
    <location>
        <begin position="470"/>
        <end position="487"/>
    </location>
</feature>